<evidence type="ECO:0000256" key="5">
    <source>
        <dbReference type="ARBA" id="ARBA00022801"/>
    </source>
</evidence>
<evidence type="ECO:0000256" key="8">
    <source>
        <dbReference type="ARBA" id="ARBA00044036"/>
    </source>
</evidence>
<dbReference type="InterPro" id="IPR009003">
    <property type="entry name" value="Peptidase_S1_PA"/>
</dbReference>
<dbReference type="InParanoid" id="A0A7M7LNM3"/>
<evidence type="ECO:0000256" key="2">
    <source>
        <dbReference type="ARBA" id="ARBA00007664"/>
    </source>
</evidence>
<dbReference type="AlphaFoldDB" id="A0A7M7LNM3"/>
<evidence type="ECO:0000313" key="13">
    <source>
        <dbReference type="Proteomes" id="UP000002358"/>
    </source>
</evidence>
<dbReference type="SMR" id="A0A7M7LNM3"/>
<dbReference type="FunFam" id="2.40.10.10:FF:000047">
    <property type="entry name" value="Trypsin eta"/>
    <property type="match status" value="1"/>
</dbReference>
<dbReference type="SUPFAM" id="SSF50494">
    <property type="entry name" value="Trypsin-like serine proteases"/>
    <property type="match status" value="2"/>
</dbReference>
<dbReference type="GeneID" id="100678546"/>
<dbReference type="GO" id="GO:0005576">
    <property type="term" value="C:extracellular region"/>
    <property type="evidence" value="ECO:0007669"/>
    <property type="project" value="UniProtKB-SubCell"/>
</dbReference>
<dbReference type="PANTHER" id="PTHR24276:SF91">
    <property type="entry name" value="AT26814P-RELATED"/>
    <property type="match status" value="1"/>
</dbReference>
<feature type="domain" description="Peptidase S1" evidence="11">
    <location>
        <begin position="270"/>
        <end position="500"/>
    </location>
</feature>
<comment type="similarity">
    <text evidence="2">Belongs to the peptidase S1 family.</text>
</comment>
<evidence type="ECO:0000256" key="1">
    <source>
        <dbReference type="ARBA" id="ARBA00004239"/>
    </source>
</evidence>
<dbReference type="GO" id="GO:0016485">
    <property type="term" value="P:protein processing"/>
    <property type="evidence" value="ECO:0007669"/>
    <property type="project" value="UniProtKB-ARBA"/>
</dbReference>
<dbReference type="InterPro" id="IPR043504">
    <property type="entry name" value="Peptidase_S1_PA_chymotrypsin"/>
</dbReference>
<feature type="domain" description="Peptidase S1" evidence="11">
    <location>
        <begin position="21"/>
        <end position="234"/>
    </location>
</feature>
<dbReference type="SMART" id="SM00020">
    <property type="entry name" value="Tryp_SPc"/>
    <property type="match status" value="2"/>
</dbReference>
<feature type="chain" id="PRO_5029708834" description="chymotrypsin" evidence="10">
    <location>
        <begin position="17"/>
        <end position="501"/>
    </location>
</feature>
<evidence type="ECO:0000256" key="6">
    <source>
        <dbReference type="ARBA" id="ARBA00022825"/>
    </source>
</evidence>
<dbReference type="RefSeq" id="XP_003425988.3">
    <property type="nucleotide sequence ID" value="XM_003425940.5"/>
</dbReference>
<keyword evidence="5 9" id="KW-0378">Hydrolase</keyword>
<dbReference type="Proteomes" id="UP000002358">
    <property type="component" value="Chromosome 1"/>
</dbReference>
<proteinExistence type="inferred from homology"/>
<protein>
    <recommendedName>
        <fullName evidence="8">chymotrypsin</fullName>
        <ecNumber evidence="8">3.4.21.1</ecNumber>
    </recommendedName>
</protein>
<evidence type="ECO:0000256" key="9">
    <source>
        <dbReference type="RuleBase" id="RU363034"/>
    </source>
</evidence>
<keyword evidence="4 9" id="KW-0645">Protease</keyword>
<dbReference type="PROSITE" id="PS00134">
    <property type="entry name" value="TRYPSIN_HIS"/>
    <property type="match status" value="1"/>
</dbReference>
<evidence type="ECO:0000256" key="10">
    <source>
        <dbReference type="SAM" id="SignalP"/>
    </source>
</evidence>
<reference evidence="12" key="1">
    <citation type="submission" date="2021-01" db="UniProtKB">
        <authorList>
            <consortium name="EnsemblMetazoa"/>
        </authorList>
    </citation>
    <scope>IDENTIFICATION</scope>
</reference>
<dbReference type="InterPro" id="IPR001314">
    <property type="entry name" value="Peptidase_S1A"/>
</dbReference>
<dbReference type="InterPro" id="IPR001254">
    <property type="entry name" value="Trypsin_dom"/>
</dbReference>
<dbReference type="InterPro" id="IPR050430">
    <property type="entry name" value="Peptidase_S1"/>
</dbReference>
<dbReference type="InterPro" id="IPR018114">
    <property type="entry name" value="TRYPSIN_HIS"/>
</dbReference>
<name>A0A7M7LNM3_NASVI</name>
<dbReference type="OrthoDB" id="10059102at2759"/>
<keyword evidence="7" id="KW-1015">Disulfide bond</keyword>
<keyword evidence="10" id="KW-0732">Signal</keyword>
<evidence type="ECO:0000256" key="3">
    <source>
        <dbReference type="ARBA" id="ARBA00022525"/>
    </source>
</evidence>
<dbReference type="InterPro" id="IPR033116">
    <property type="entry name" value="TRYPSIN_SER"/>
</dbReference>
<dbReference type="PROSITE" id="PS50240">
    <property type="entry name" value="TRYPSIN_DOM"/>
    <property type="match status" value="2"/>
</dbReference>
<dbReference type="PANTHER" id="PTHR24276">
    <property type="entry name" value="POLYSERASE-RELATED"/>
    <property type="match status" value="1"/>
</dbReference>
<evidence type="ECO:0000256" key="7">
    <source>
        <dbReference type="ARBA" id="ARBA00023157"/>
    </source>
</evidence>
<sequence>MLKLVTLIACVGLARAMPTRISGGSSADVRNHPYQVSVNAYGKYRCSGAIISRDWVLTTVHCASIPRESWHVATSERRHRPLDRQGHRSRLLHLATGQVQRRGAPIELIDAKVSITEGSTGVISGWGTKFDGPELPRLEAVTTDIMSLSDCVDVFHTRFGRLQPGIICAKNEKKPSGAAACSEIWTADDSGAPLVVDGKLAGVFSWGYKCQQPGFPSVFMKVAYYRNWIRRNSGLAQQSSMMFRLAVLACVLCAVSAKLITPEDSSTGRIIHGETITIETAPHQVSIIRTATDRHTCGGSIISRHYVLTAGHCAGGAAKDYKVRSGSSFWSRGGSVHRVVEVIRHEDYHSTETGSPVHDVALMRVAEPFDVDGETRKFTVLFKSREASKAGRAAVVTGWGKTENGTLTDQLQSLAITIVSRGRCEKAYEELGGVPEGQICAAHPTGLKDMCNGDSGGPLLVGGRQAGIVSWSGPGCALPQYPGVYTEVAAYRQWIDEHVQE</sequence>
<feature type="signal peptide" evidence="10">
    <location>
        <begin position="1"/>
        <end position="16"/>
    </location>
</feature>
<keyword evidence="3" id="KW-0964">Secreted</keyword>
<dbReference type="Pfam" id="PF00089">
    <property type="entry name" value="Trypsin"/>
    <property type="match status" value="2"/>
</dbReference>
<dbReference type="KEGG" id="nvi:100678546"/>
<evidence type="ECO:0000259" key="11">
    <source>
        <dbReference type="PROSITE" id="PS50240"/>
    </source>
</evidence>
<accession>A0A7M7LNM3</accession>
<dbReference type="PRINTS" id="PR00722">
    <property type="entry name" value="CHYMOTRYPSIN"/>
</dbReference>
<organism evidence="12 13">
    <name type="scientific">Nasonia vitripennis</name>
    <name type="common">Parasitic wasp</name>
    <dbReference type="NCBI Taxonomy" id="7425"/>
    <lineage>
        <taxon>Eukaryota</taxon>
        <taxon>Metazoa</taxon>
        <taxon>Ecdysozoa</taxon>
        <taxon>Arthropoda</taxon>
        <taxon>Hexapoda</taxon>
        <taxon>Insecta</taxon>
        <taxon>Pterygota</taxon>
        <taxon>Neoptera</taxon>
        <taxon>Endopterygota</taxon>
        <taxon>Hymenoptera</taxon>
        <taxon>Apocrita</taxon>
        <taxon>Proctotrupomorpha</taxon>
        <taxon>Chalcidoidea</taxon>
        <taxon>Pteromalidae</taxon>
        <taxon>Pteromalinae</taxon>
        <taxon>Nasonia</taxon>
    </lineage>
</organism>
<dbReference type="Gene3D" id="2.40.10.10">
    <property type="entry name" value="Trypsin-like serine proteases"/>
    <property type="match status" value="3"/>
</dbReference>
<dbReference type="CDD" id="cd00190">
    <property type="entry name" value="Tryp_SPc"/>
    <property type="match status" value="2"/>
</dbReference>
<keyword evidence="13" id="KW-1185">Reference proteome</keyword>
<dbReference type="GO" id="GO:0004252">
    <property type="term" value="F:serine-type endopeptidase activity"/>
    <property type="evidence" value="ECO:0007669"/>
    <property type="project" value="UniProtKB-EC"/>
</dbReference>
<evidence type="ECO:0000313" key="12">
    <source>
        <dbReference type="EnsemblMetazoa" id="XP_003425988"/>
    </source>
</evidence>
<evidence type="ECO:0000256" key="4">
    <source>
        <dbReference type="ARBA" id="ARBA00022670"/>
    </source>
</evidence>
<dbReference type="EC" id="3.4.21.1" evidence="8"/>
<dbReference type="EnsemblMetazoa" id="XM_003425940">
    <property type="protein sequence ID" value="XP_003425988"/>
    <property type="gene ID" value="LOC100678546"/>
</dbReference>
<dbReference type="PROSITE" id="PS00135">
    <property type="entry name" value="TRYPSIN_SER"/>
    <property type="match status" value="1"/>
</dbReference>
<keyword evidence="6 9" id="KW-0720">Serine protease</keyword>
<comment type="subcellular location">
    <subcellularLocation>
        <location evidence="1">Secreted</location>
        <location evidence="1">Extracellular space</location>
    </subcellularLocation>
</comment>